<keyword evidence="10" id="KW-1185">Reference proteome</keyword>
<keyword evidence="1" id="KW-0805">Transcription regulation</keyword>
<dbReference type="InterPro" id="IPR011006">
    <property type="entry name" value="CheY-like_superfamily"/>
</dbReference>
<dbReference type="InterPro" id="IPR001867">
    <property type="entry name" value="OmpR/PhoB-type_DNA-bd"/>
</dbReference>
<dbReference type="SUPFAM" id="SSF46894">
    <property type="entry name" value="C-terminal effector domain of the bipartite response regulators"/>
    <property type="match status" value="1"/>
</dbReference>
<name>A0A4R0PHG4_9HYPH</name>
<dbReference type="SUPFAM" id="SSF52172">
    <property type="entry name" value="CheY-like"/>
    <property type="match status" value="1"/>
</dbReference>
<dbReference type="PROSITE" id="PS51755">
    <property type="entry name" value="OMPR_PHOB"/>
    <property type="match status" value="1"/>
</dbReference>
<dbReference type="GO" id="GO:0032993">
    <property type="term" value="C:protein-DNA complex"/>
    <property type="evidence" value="ECO:0007669"/>
    <property type="project" value="TreeGrafter"/>
</dbReference>
<evidence type="ECO:0000313" key="10">
    <source>
        <dbReference type="Proteomes" id="UP000291301"/>
    </source>
</evidence>
<protein>
    <submittedName>
        <fullName evidence="9">Response regulator transcription factor</fullName>
    </submittedName>
</protein>
<feature type="domain" description="Response regulatory" evidence="7">
    <location>
        <begin position="1"/>
        <end position="116"/>
    </location>
</feature>
<dbReference type="AlphaFoldDB" id="A0A4R0PHG4"/>
<comment type="caution">
    <text evidence="4">Lacks conserved residue(s) required for the propagation of feature annotation.</text>
</comment>
<dbReference type="GO" id="GO:0000976">
    <property type="term" value="F:transcription cis-regulatory region binding"/>
    <property type="evidence" value="ECO:0007669"/>
    <property type="project" value="TreeGrafter"/>
</dbReference>
<dbReference type="InterPro" id="IPR016032">
    <property type="entry name" value="Sig_transdc_resp-reg_C-effctor"/>
</dbReference>
<evidence type="ECO:0000256" key="6">
    <source>
        <dbReference type="SAM" id="MobiDB-lite"/>
    </source>
</evidence>
<dbReference type="Gene3D" id="1.10.10.10">
    <property type="entry name" value="Winged helix-like DNA-binding domain superfamily/Winged helix DNA-binding domain"/>
    <property type="match status" value="1"/>
</dbReference>
<dbReference type="PROSITE" id="PS50110">
    <property type="entry name" value="RESPONSE_REGULATORY"/>
    <property type="match status" value="1"/>
</dbReference>
<feature type="DNA-binding region" description="OmpR/PhoB-type" evidence="5">
    <location>
        <begin position="123"/>
        <end position="222"/>
    </location>
</feature>
<gene>
    <name evidence="9" type="ORF">E0D97_01920</name>
</gene>
<evidence type="ECO:0000256" key="2">
    <source>
        <dbReference type="ARBA" id="ARBA00023125"/>
    </source>
</evidence>
<organism evidence="9 10">
    <name type="scientific">Oricola cellulosilytica</name>
    <dbReference type="NCBI Taxonomy" id="1429082"/>
    <lineage>
        <taxon>Bacteria</taxon>
        <taxon>Pseudomonadati</taxon>
        <taxon>Pseudomonadota</taxon>
        <taxon>Alphaproteobacteria</taxon>
        <taxon>Hyphomicrobiales</taxon>
        <taxon>Ahrensiaceae</taxon>
        <taxon>Oricola</taxon>
    </lineage>
</organism>
<dbReference type="GO" id="GO:0005829">
    <property type="term" value="C:cytosol"/>
    <property type="evidence" value="ECO:0007669"/>
    <property type="project" value="TreeGrafter"/>
</dbReference>
<evidence type="ECO:0000256" key="1">
    <source>
        <dbReference type="ARBA" id="ARBA00023015"/>
    </source>
</evidence>
<proteinExistence type="predicted"/>
<evidence type="ECO:0000256" key="4">
    <source>
        <dbReference type="PROSITE-ProRule" id="PRU00169"/>
    </source>
</evidence>
<reference evidence="9 10" key="1">
    <citation type="journal article" date="2015" name="Antonie Van Leeuwenhoek">
        <title>Oricola cellulosilytica gen. nov., sp. nov., a cellulose-degrading bacterium of the family Phyllobacteriaceae isolated from surface seashore water, and emended descriptions of Mesorhizobium loti and Phyllobacterium myrsinacearum.</title>
        <authorList>
            <person name="Hameed A."/>
            <person name="Shahina M."/>
            <person name="Lai W.A."/>
            <person name="Lin S.Y."/>
            <person name="Young L.S."/>
            <person name="Liu Y.C."/>
            <person name="Hsu Y.H."/>
            <person name="Young C.C."/>
        </authorList>
    </citation>
    <scope>NUCLEOTIDE SEQUENCE [LARGE SCALE GENOMIC DNA]</scope>
    <source>
        <strain evidence="9 10">KCTC 52183</strain>
    </source>
</reference>
<dbReference type="RefSeq" id="WP_131564885.1">
    <property type="nucleotide sequence ID" value="NZ_JAINFK010000001.1"/>
</dbReference>
<dbReference type="Gene3D" id="3.40.50.2300">
    <property type="match status" value="1"/>
</dbReference>
<evidence type="ECO:0000256" key="5">
    <source>
        <dbReference type="PROSITE-ProRule" id="PRU01091"/>
    </source>
</evidence>
<keyword evidence="2 5" id="KW-0238">DNA-binding</keyword>
<dbReference type="PANTHER" id="PTHR48111:SF67">
    <property type="entry name" value="TRANSCRIPTIONAL REGULATORY PROTEIN TCTD"/>
    <property type="match status" value="1"/>
</dbReference>
<evidence type="ECO:0000313" key="9">
    <source>
        <dbReference type="EMBL" id="TCD16214.1"/>
    </source>
</evidence>
<dbReference type="PANTHER" id="PTHR48111">
    <property type="entry name" value="REGULATOR OF RPOS"/>
    <property type="match status" value="1"/>
</dbReference>
<dbReference type="GO" id="GO:0006355">
    <property type="term" value="P:regulation of DNA-templated transcription"/>
    <property type="evidence" value="ECO:0007669"/>
    <property type="project" value="InterPro"/>
</dbReference>
<dbReference type="GO" id="GO:0000156">
    <property type="term" value="F:phosphorelay response regulator activity"/>
    <property type="evidence" value="ECO:0007669"/>
    <property type="project" value="TreeGrafter"/>
</dbReference>
<keyword evidence="3" id="KW-0804">Transcription</keyword>
<evidence type="ECO:0000259" key="8">
    <source>
        <dbReference type="PROSITE" id="PS51755"/>
    </source>
</evidence>
<accession>A0A4R0PHG4</accession>
<dbReference type="InterPro" id="IPR001789">
    <property type="entry name" value="Sig_transdc_resp-reg_receiver"/>
</dbReference>
<dbReference type="Pfam" id="PF00486">
    <property type="entry name" value="Trans_reg_C"/>
    <property type="match status" value="1"/>
</dbReference>
<dbReference type="InterPro" id="IPR036388">
    <property type="entry name" value="WH-like_DNA-bd_sf"/>
</dbReference>
<dbReference type="OrthoDB" id="9807846at2"/>
<sequence length="253" mass="28592">MIVVVDDRDLVRQGFSGMFQRIGFPVFGVCGKELPAWLDSICSNEMESIEAFLVGHSDSESCPVSSIRQATKLPVISVIEQNSLQDILRHFESGADDVVRKPIHVQEILARVAAIRRRKDTSRTVFEFGALLVHTDGRDPEIGGRSFALPRRERRILEYLASNGDRRATRTQIYNAVYGMFEQDVEECVIESHISKLRKKLRKALGYEVIDSKRFLGYRLDAQAAKAFEAQSDKQPPHTAPGRFGQDLEVTLR</sequence>
<dbReference type="InterPro" id="IPR039420">
    <property type="entry name" value="WalR-like"/>
</dbReference>
<dbReference type="EMBL" id="SJST01000001">
    <property type="protein sequence ID" value="TCD16214.1"/>
    <property type="molecule type" value="Genomic_DNA"/>
</dbReference>
<dbReference type="CDD" id="cd00383">
    <property type="entry name" value="trans_reg_C"/>
    <property type="match status" value="1"/>
</dbReference>
<dbReference type="SMART" id="SM00862">
    <property type="entry name" value="Trans_reg_C"/>
    <property type="match status" value="1"/>
</dbReference>
<feature type="domain" description="OmpR/PhoB-type" evidence="8">
    <location>
        <begin position="123"/>
        <end position="222"/>
    </location>
</feature>
<evidence type="ECO:0000259" key="7">
    <source>
        <dbReference type="PROSITE" id="PS50110"/>
    </source>
</evidence>
<comment type="caution">
    <text evidence="9">The sequence shown here is derived from an EMBL/GenBank/DDBJ whole genome shotgun (WGS) entry which is preliminary data.</text>
</comment>
<feature type="region of interest" description="Disordered" evidence="6">
    <location>
        <begin position="229"/>
        <end position="253"/>
    </location>
</feature>
<dbReference type="Proteomes" id="UP000291301">
    <property type="component" value="Unassembled WGS sequence"/>
</dbReference>
<evidence type="ECO:0000256" key="3">
    <source>
        <dbReference type="ARBA" id="ARBA00023163"/>
    </source>
</evidence>